<evidence type="ECO:0000313" key="1">
    <source>
        <dbReference type="EMBL" id="KAF0749637.1"/>
    </source>
</evidence>
<protein>
    <submittedName>
        <fullName evidence="1">Uncharacterized protein</fullName>
    </submittedName>
</protein>
<reference evidence="1 2" key="1">
    <citation type="submission" date="2019-08" db="EMBL/GenBank/DDBJ databases">
        <title>Whole genome of Aphis craccivora.</title>
        <authorList>
            <person name="Voronova N.V."/>
            <person name="Shulinski R.S."/>
            <person name="Bandarenka Y.V."/>
            <person name="Zhorov D.G."/>
            <person name="Warner D."/>
        </authorList>
    </citation>
    <scope>NUCLEOTIDE SEQUENCE [LARGE SCALE GENOMIC DNA]</scope>
    <source>
        <strain evidence="1">180601</strain>
        <tissue evidence="1">Whole Body</tissue>
    </source>
</reference>
<dbReference type="EMBL" id="VUJU01006024">
    <property type="protein sequence ID" value="KAF0749637.1"/>
    <property type="molecule type" value="Genomic_DNA"/>
</dbReference>
<keyword evidence="2" id="KW-1185">Reference proteome</keyword>
<dbReference type="Gene3D" id="3.30.420.10">
    <property type="entry name" value="Ribonuclease H-like superfamily/Ribonuclease H"/>
    <property type="match status" value="1"/>
</dbReference>
<proteinExistence type="predicted"/>
<dbReference type="PANTHER" id="PTHR47331">
    <property type="entry name" value="PHD-TYPE DOMAIN-CONTAINING PROTEIN"/>
    <property type="match status" value="1"/>
</dbReference>
<dbReference type="GO" id="GO:0003676">
    <property type="term" value="F:nucleic acid binding"/>
    <property type="evidence" value="ECO:0007669"/>
    <property type="project" value="InterPro"/>
</dbReference>
<dbReference type="OrthoDB" id="6624461at2759"/>
<dbReference type="Proteomes" id="UP000478052">
    <property type="component" value="Unassembled WGS sequence"/>
</dbReference>
<dbReference type="InterPro" id="IPR008042">
    <property type="entry name" value="Retrotrans_Pao"/>
</dbReference>
<organism evidence="1 2">
    <name type="scientific">Aphis craccivora</name>
    <name type="common">Cowpea aphid</name>
    <dbReference type="NCBI Taxonomy" id="307492"/>
    <lineage>
        <taxon>Eukaryota</taxon>
        <taxon>Metazoa</taxon>
        <taxon>Ecdysozoa</taxon>
        <taxon>Arthropoda</taxon>
        <taxon>Hexapoda</taxon>
        <taxon>Insecta</taxon>
        <taxon>Pterygota</taxon>
        <taxon>Neoptera</taxon>
        <taxon>Paraneoptera</taxon>
        <taxon>Hemiptera</taxon>
        <taxon>Sternorrhyncha</taxon>
        <taxon>Aphidomorpha</taxon>
        <taxon>Aphidoidea</taxon>
        <taxon>Aphididae</taxon>
        <taxon>Aphidini</taxon>
        <taxon>Aphis</taxon>
        <taxon>Aphis</taxon>
    </lineage>
</organism>
<dbReference type="PANTHER" id="PTHR47331:SF1">
    <property type="entry name" value="GAG-LIKE PROTEIN"/>
    <property type="match status" value="1"/>
</dbReference>
<name>A0A6G0Y5F6_APHCR</name>
<comment type="caution">
    <text evidence="1">The sequence shown here is derived from an EMBL/GenBank/DDBJ whole genome shotgun (WGS) entry which is preliminary data.</text>
</comment>
<gene>
    <name evidence="1" type="ORF">FWK35_00020470</name>
</gene>
<accession>A0A6G0Y5F6</accession>
<dbReference type="InterPro" id="IPR036397">
    <property type="entry name" value="RNaseH_sf"/>
</dbReference>
<dbReference type="AlphaFoldDB" id="A0A6G0Y5F6"/>
<dbReference type="Pfam" id="PF05380">
    <property type="entry name" value="Peptidase_A17"/>
    <property type="match status" value="1"/>
</dbReference>
<evidence type="ECO:0000313" key="2">
    <source>
        <dbReference type="Proteomes" id="UP000478052"/>
    </source>
</evidence>
<sequence length="556" mass="63049">MTIVDSSSPRPIIFIPHHQVLNPSSTSTKLRVVFDGSCTMDTGNSLNELLHKGQKLQKRIYDPCRWLSPLVIVAKIIMQHLWKNKLDRDDPLPDTLIKWCQVTTYSLHGYSDSSEQAYAAALYLVSVFPDGQLSSHLVLSKTRIAPLKTQSIPRLELCGATLLASLTKHLLEIRSDPHRWTTFVSNRVSQIQTWCPSAVWRHVLSQDNPAALASRGLSGDQLVTNALWWHGPQWLLPPNPWPLSTFQGEDHNPTLQEERKPHVTTHVTTEADAFNSNFLAKYSDLSKLLHITCYISRFCHTCQKPVAHRLTGLPTVCEWRSANLRWIRLVQQECFPLDIHQLQLGLPVKSSSTLVSLHPLFDIAGVLRVGGRLSQSSLPYDMRNPVILPKAHLYTNMVIHSIHLLHQHTGLNVTMSLVRQKYWVIHGRSIIRNYCVKCYRFRQVKTHQLMADLPAFRVNYAPVFSHCGVDFAGPFSTKPSVGRSRIVYKTYLALFICLTTKAVHLEIVNDLSGAQFLNRCDNLSNTTIINLFITHDNFLSPISILERGTKIKHSIT</sequence>